<evidence type="ECO:0000313" key="1">
    <source>
        <dbReference type="EMBL" id="KAA6308962.1"/>
    </source>
</evidence>
<sequence>KIEFDKDGLIKPVVPTSSGIAEGLDTSKPIYFNTAVIEKNCRFNNDGKYGSVVVNSTVGIGFRYVLLTGKEKNITLQGDGLSHISNITVRQWKDDWAKRRQRAGY</sequence>
<name>A0A5J4PI55_9ZZZZ</name>
<protein>
    <submittedName>
        <fullName evidence="1">Uncharacterized protein</fullName>
    </submittedName>
</protein>
<reference evidence="1" key="1">
    <citation type="submission" date="2019-03" db="EMBL/GenBank/DDBJ databases">
        <title>Single cell metagenomics reveals metabolic interactions within the superorganism composed of flagellate Streblomastix strix and complex community of Bacteroidetes bacteria on its surface.</title>
        <authorList>
            <person name="Treitli S.C."/>
            <person name="Kolisko M."/>
            <person name="Husnik F."/>
            <person name="Keeling P."/>
            <person name="Hampl V."/>
        </authorList>
    </citation>
    <scope>NUCLEOTIDE SEQUENCE</scope>
    <source>
        <strain evidence="1">STM</strain>
    </source>
</reference>
<dbReference type="AlphaFoldDB" id="A0A5J4PI55"/>
<accession>A0A5J4PI55</accession>
<comment type="caution">
    <text evidence="1">The sequence shown here is derived from an EMBL/GenBank/DDBJ whole genome shotgun (WGS) entry which is preliminary data.</text>
</comment>
<feature type="non-terminal residue" evidence="1">
    <location>
        <position position="1"/>
    </location>
</feature>
<organism evidence="1">
    <name type="scientific">termite gut metagenome</name>
    <dbReference type="NCBI Taxonomy" id="433724"/>
    <lineage>
        <taxon>unclassified sequences</taxon>
        <taxon>metagenomes</taxon>
        <taxon>organismal metagenomes</taxon>
    </lineage>
</organism>
<gene>
    <name evidence="1" type="ORF">EZS27_039464</name>
</gene>
<proteinExistence type="predicted"/>
<dbReference type="EMBL" id="SNRY01008203">
    <property type="protein sequence ID" value="KAA6308962.1"/>
    <property type="molecule type" value="Genomic_DNA"/>
</dbReference>